<name>A0ACC2NIP3_9HYME</name>
<comment type="caution">
    <text evidence="1">The sequence shown here is derived from an EMBL/GenBank/DDBJ whole genome shotgun (WGS) entry which is preliminary data.</text>
</comment>
<accession>A0ACC2NIP3</accession>
<dbReference type="Proteomes" id="UP001239111">
    <property type="component" value="Chromosome 3"/>
</dbReference>
<dbReference type="EMBL" id="CM056743">
    <property type="protein sequence ID" value="KAJ8670496.1"/>
    <property type="molecule type" value="Genomic_DNA"/>
</dbReference>
<keyword evidence="2" id="KW-1185">Reference proteome</keyword>
<protein>
    <submittedName>
        <fullName evidence="1">Uncharacterized protein</fullName>
    </submittedName>
</protein>
<sequence length="708" mass="79160">MSLTDSYFSEDVQEDLEHFLKSEQRKRVLIFPPVNNYRRFLIHQLVQDRFSLLLQTFSIGQGFARRTVVCYKTDYIGPPQVNGNTQQKSDFWTSPGRMGIENQCSPTASPEHSLRNSKQVRSTPTYEVYRPPAARRAQAGRSPCKVDTAPALQPTMDTPTRSNRQKRPDRAVYVPRHRRGAPDSQSVPTKSSSSKCDQSPIRINFELESKQKSSNHCLSTGDIAPETISSSSVKNEITMEVIDLTSENTNSPPAFTDAPTDKVVADELNIIDLVQDDSEDSICTVEKEQVENVSEKQPDLLTSCDLEKSSLESSQNQESIVQISGSSLKAERKLEENSIDIKEALTTVGSLPVEKEIDVEQNKNSPETDICTDEPLEKKKKDSECTSTNLDESDQRDRRKTESELEYVTMDLVTESLIDEKTDTDLVSKPEEDLNKIDSKPETGISQMPLVSKVLVISTPEEENDVKIEDQSPLPPPETKVKKVKSKSPVAVSPPSPTVKVNRDECDWESLFDDNGDCLDPTLMEELTSAVGEVAIEKPKSTYKSHKPVKISSDEFGHILEIYDFPSEFKSCDLVAAFSSFKSDGFELKWVDDTHCLGVFGSPGIAAEVLASQHPLVKTRPLSEASAISKMKARKSVEKLQPYKARPETCAALARRLVTKSLGVKLSTAKQEREQEKMVLREAKEKKKLANKQREEIWEGIITDNPLP</sequence>
<organism evidence="1 2">
    <name type="scientific">Eretmocerus hayati</name>
    <dbReference type="NCBI Taxonomy" id="131215"/>
    <lineage>
        <taxon>Eukaryota</taxon>
        <taxon>Metazoa</taxon>
        <taxon>Ecdysozoa</taxon>
        <taxon>Arthropoda</taxon>
        <taxon>Hexapoda</taxon>
        <taxon>Insecta</taxon>
        <taxon>Pterygota</taxon>
        <taxon>Neoptera</taxon>
        <taxon>Endopterygota</taxon>
        <taxon>Hymenoptera</taxon>
        <taxon>Apocrita</taxon>
        <taxon>Proctotrupomorpha</taxon>
        <taxon>Chalcidoidea</taxon>
        <taxon>Aphelinidae</taxon>
        <taxon>Aphelininae</taxon>
        <taxon>Eretmocerus</taxon>
    </lineage>
</organism>
<proteinExistence type="predicted"/>
<evidence type="ECO:0000313" key="2">
    <source>
        <dbReference type="Proteomes" id="UP001239111"/>
    </source>
</evidence>
<gene>
    <name evidence="1" type="ORF">QAD02_001755</name>
</gene>
<reference evidence="1" key="1">
    <citation type="submission" date="2023-04" db="EMBL/GenBank/DDBJ databases">
        <title>A chromosome-level genome assembly of the parasitoid wasp Eretmocerus hayati.</title>
        <authorList>
            <person name="Zhong Y."/>
            <person name="Liu S."/>
            <person name="Liu Y."/>
        </authorList>
    </citation>
    <scope>NUCLEOTIDE SEQUENCE</scope>
    <source>
        <strain evidence="1">ZJU_SS_LIU_2023</strain>
    </source>
</reference>
<evidence type="ECO:0000313" key="1">
    <source>
        <dbReference type="EMBL" id="KAJ8670496.1"/>
    </source>
</evidence>